<dbReference type="SUPFAM" id="SSF54427">
    <property type="entry name" value="NTF2-like"/>
    <property type="match status" value="1"/>
</dbReference>
<dbReference type="EC" id="4.2.1.106" evidence="1"/>
<evidence type="ECO:0000313" key="1">
    <source>
        <dbReference type="EMBL" id="AKH43953.1"/>
    </source>
</evidence>
<dbReference type="EMBL" id="CP011452">
    <property type="protein sequence ID" value="AKH43953.1"/>
    <property type="molecule type" value="Genomic_DNA"/>
</dbReference>
<name>A0A0F7KUD8_9SPHN</name>
<accession>A0A0F7KUD8</accession>
<dbReference type="AlphaFoldDB" id="A0A0F7KUD8"/>
<evidence type="ECO:0000313" key="2">
    <source>
        <dbReference type="Proteomes" id="UP000034392"/>
    </source>
</evidence>
<dbReference type="STRING" id="1267766.WYH_02926"/>
<dbReference type="PATRIC" id="fig|1267766.3.peg.2964"/>
<reference evidence="1" key="1">
    <citation type="submission" date="2015-05" db="EMBL/GenBank/DDBJ databases">
        <title>The complete genome of Altererythrobacter atlanticus strain 26DY36.</title>
        <authorList>
            <person name="Wu Y.-H."/>
            <person name="Cheng H."/>
            <person name="Wu X.-W."/>
        </authorList>
    </citation>
    <scope>NUCLEOTIDE SEQUENCE [LARGE SCALE GENOMIC DNA]</scope>
    <source>
        <strain evidence="1">26DY36</strain>
    </source>
</reference>
<gene>
    <name evidence="1" type="primary">baiE</name>
    <name evidence="1" type="ORF">WYH_02926</name>
</gene>
<organism evidence="1 2">
    <name type="scientific">Croceibacterium atlanticum</name>
    <dbReference type="NCBI Taxonomy" id="1267766"/>
    <lineage>
        <taxon>Bacteria</taxon>
        <taxon>Pseudomonadati</taxon>
        <taxon>Pseudomonadota</taxon>
        <taxon>Alphaproteobacteria</taxon>
        <taxon>Sphingomonadales</taxon>
        <taxon>Erythrobacteraceae</taxon>
        <taxon>Croceibacterium</taxon>
    </lineage>
</organism>
<dbReference type="GO" id="GO:0033988">
    <property type="term" value="F:bile-acid 7alpha-dehydratase activity"/>
    <property type="evidence" value="ECO:0007669"/>
    <property type="project" value="UniProtKB-EC"/>
</dbReference>
<proteinExistence type="predicted"/>
<dbReference type="RefSeq" id="WP_046904385.1">
    <property type="nucleotide sequence ID" value="NZ_CP011452.2"/>
</dbReference>
<dbReference type="Pfam" id="PF13577">
    <property type="entry name" value="SnoaL_4"/>
    <property type="match status" value="1"/>
</dbReference>
<keyword evidence="2" id="KW-1185">Reference proteome</keyword>
<dbReference type="InterPro" id="IPR037401">
    <property type="entry name" value="SnoaL-like"/>
</dbReference>
<dbReference type="Gene3D" id="3.10.450.50">
    <property type="match status" value="1"/>
</dbReference>
<dbReference type="KEGG" id="aay:WYH_02926"/>
<dbReference type="InterPro" id="IPR032710">
    <property type="entry name" value="NTF2-like_dom_sf"/>
</dbReference>
<protein>
    <submittedName>
        <fullName evidence="1">Bile acid 7-alpha dehydratase</fullName>
        <ecNumber evidence="1">4.2.1.106</ecNumber>
    </submittedName>
</protein>
<keyword evidence="1" id="KW-0456">Lyase</keyword>
<dbReference type="OrthoDB" id="7851780at2"/>
<sequence length="212" mass="23992">MSEEDASLRETVLALQKEVRALRAKATAAEAHLAICNLQAAYGYYVDKGLWDEAADMFAPDGTLEIAGRGVYIGQDRVRQYLHALPPYERGTIFNHMQLQPVIHIDPDGQTAKGRWRAFILIAWLGGEARWGEAVYENAYQLIDGVWRISKLHAFITFYCEYDRGPNHGGVPMVRKIDGLQPDQPSTHDYEAFPEIFIPPFHYANPVSGRSW</sequence>
<dbReference type="Proteomes" id="UP000034392">
    <property type="component" value="Chromosome"/>
</dbReference>